<name>A0AAU9RVC9_THLAR</name>
<dbReference type="InterPro" id="IPR004146">
    <property type="entry name" value="DC1"/>
</dbReference>
<gene>
    <name evidence="6" type="ORF">TAV2_LOCUS8782</name>
</gene>
<keyword evidence="4" id="KW-0862">Zinc</keyword>
<feature type="domain" description="DC1" evidence="5">
    <location>
        <begin position="110"/>
        <end position="156"/>
    </location>
</feature>
<reference evidence="6 7" key="1">
    <citation type="submission" date="2022-03" db="EMBL/GenBank/DDBJ databases">
        <authorList>
            <person name="Nunn A."/>
            <person name="Chopra R."/>
            <person name="Nunn A."/>
            <person name="Contreras Garrido A."/>
        </authorList>
    </citation>
    <scope>NUCLEOTIDE SEQUENCE [LARGE SCALE GENOMIC DNA]</scope>
</reference>
<dbReference type="PANTHER" id="PTHR32410:SF208">
    <property type="entry name" value="CHP-RICH ZINC FINGER PROTEIN-RELATED"/>
    <property type="match status" value="1"/>
</dbReference>
<dbReference type="GO" id="GO:0008270">
    <property type="term" value="F:zinc ion binding"/>
    <property type="evidence" value="ECO:0007669"/>
    <property type="project" value="UniProtKB-KW"/>
</dbReference>
<dbReference type="EMBL" id="OU466859">
    <property type="protein sequence ID" value="CAH2051289.1"/>
    <property type="molecule type" value="Genomic_DNA"/>
</dbReference>
<dbReference type="AlphaFoldDB" id="A0AAU9RVC9"/>
<evidence type="ECO:0000256" key="2">
    <source>
        <dbReference type="ARBA" id="ARBA00022737"/>
    </source>
</evidence>
<evidence type="ECO:0000256" key="4">
    <source>
        <dbReference type="ARBA" id="ARBA00022833"/>
    </source>
</evidence>
<dbReference type="Gene3D" id="3.30.60.90">
    <property type="match status" value="1"/>
</dbReference>
<evidence type="ECO:0000313" key="7">
    <source>
        <dbReference type="Proteomes" id="UP000836841"/>
    </source>
</evidence>
<dbReference type="InterPro" id="IPR053192">
    <property type="entry name" value="Vacuole_Formation_Reg"/>
</dbReference>
<keyword evidence="1" id="KW-0479">Metal-binding</keyword>
<dbReference type="SUPFAM" id="SSF57889">
    <property type="entry name" value="Cysteine-rich domain"/>
    <property type="match status" value="1"/>
</dbReference>
<sequence>MVGCSYGVHPTCATRKDIWDGKELEGTSEDLYEDVESYKEISAGIIQHFIHQNHHMRLDEETDRAFDENKRCQACALPIFNDIIYHCMQCDNFVLHQTCANQPRKKQHATHPHSLSLRVDHEKGWFKCTACEQEADPESGLYMCNVCNVTLHINCVLGDIIL</sequence>
<feature type="domain" description="DC1" evidence="5">
    <location>
        <begin position="50"/>
        <end position="100"/>
    </location>
</feature>
<organism evidence="6 7">
    <name type="scientific">Thlaspi arvense</name>
    <name type="common">Field penny-cress</name>
    <dbReference type="NCBI Taxonomy" id="13288"/>
    <lineage>
        <taxon>Eukaryota</taxon>
        <taxon>Viridiplantae</taxon>
        <taxon>Streptophyta</taxon>
        <taxon>Embryophyta</taxon>
        <taxon>Tracheophyta</taxon>
        <taxon>Spermatophyta</taxon>
        <taxon>Magnoliopsida</taxon>
        <taxon>eudicotyledons</taxon>
        <taxon>Gunneridae</taxon>
        <taxon>Pentapetalae</taxon>
        <taxon>rosids</taxon>
        <taxon>malvids</taxon>
        <taxon>Brassicales</taxon>
        <taxon>Brassicaceae</taxon>
        <taxon>Thlaspideae</taxon>
        <taxon>Thlaspi</taxon>
    </lineage>
</organism>
<dbReference type="InterPro" id="IPR046349">
    <property type="entry name" value="C1-like_sf"/>
</dbReference>
<dbReference type="InterPro" id="IPR043145">
    <property type="entry name" value="Znf_ZZ_sf"/>
</dbReference>
<accession>A0AAU9RVC9</accession>
<keyword evidence="7" id="KW-1185">Reference proteome</keyword>
<keyword evidence="2" id="KW-0677">Repeat</keyword>
<proteinExistence type="predicted"/>
<evidence type="ECO:0000259" key="5">
    <source>
        <dbReference type="Pfam" id="PF03107"/>
    </source>
</evidence>
<dbReference type="Proteomes" id="UP000836841">
    <property type="component" value="Chromosome 3"/>
</dbReference>
<dbReference type="PANTHER" id="PTHR32410">
    <property type="entry name" value="CYSTEINE/HISTIDINE-RICH C1 DOMAIN FAMILY PROTEIN"/>
    <property type="match status" value="1"/>
</dbReference>
<evidence type="ECO:0000313" key="6">
    <source>
        <dbReference type="EMBL" id="CAH2051289.1"/>
    </source>
</evidence>
<dbReference type="Pfam" id="PF03107">
    <property type="entry name" value="C1_2"/>
    <property type="match status" value="2"/>
</dbReference>
<evidence type="ECO:0000256" key="1">
    <source>
        <dbReference type="ARBA" id="ARBA00022723"/>
    </source>
</evidence>
<protein>
    <recommendedName>
        <fullName evidence="5">DC1 domain-containing protein</fullName>
    </recommendedName>
</protein>
<keyword evidence="3" id="KW-0863">Zinc-finger</keyword>
<evidence type="ECO:0000256" key="3">
    <source>
        <dbReference type="ARBA" id="ARBA00022771"/>
    </source>
</evidence>